<dbReference type="NCBIfam" id="NF003314">
    <property type="entry name" value="PRK04322.1"/>
    <property type="match status" value="1"/>
</dbReference>
<keyword evidence="2" id="KW-0378">Hydrolase</keyword>
<protein>
    <recommendedName>
        <fullName evidence="1">peptidyl-tRNA hydrolase</fullName>
        <ecNumber evidence="1">3.1.1.29</ecNumber>
    </recommendedName>
</protein>
<keyword evidence="8" id="KW-1185">Reference proteome</keyword>
<feature type="transmembrane region" description="Helical" evidence="6">
    <location>
        <begin position="6"/>
        <end position="26"/>
    </location>
</feature>
<evidence type="ECO:0000313" key="8">
    <source>
        <dbReference type="Proteomes" id="UP001217089"/>
    </source>
</evidence>
<proteinExistence type="inferred from homology"/>
<organism evidence="7 8">
    <name type="scientific">Tegillarca granosa</name>
    <name type="common">Malaysian cockle</name>
    <name type="synonym">Anadara granosa</name>
    <dbReference type="NCBI Taxonomy" id="220873"/>
    <lineage>
        <taxon>Eukaryota</taxon>
        <taxon>Metazoa</taxon>
        <taxon>Spiralia</taxon>
        <taxon>Lophotrochozoa</taxon>
        <taxon>Mollusca</taxon>
        <taxon>Bivalvia</taxon>
        <taxon>Autobranchia</taxon>
        <taxon>Pteriomorphia</taxon>
        <taxon>Arcoida</taxon>
        <taxon>Arcoidea</taxon>
        <taxon>Arcidae</taxon>
        <taxon>Tegillarca</taxon>
    </lineage>
</organism>
<dbReference type="CDD" id="cd02430">
    <property type="entry name" value="PTH2"/>
    <property type="match status" value="1"/>
</dbReference>
<dbReference type="Gene3D" id="3.40.1490.10">
    <property type="entry name" value="Bit1"/>
    <property type="match status" value="1"/>
</dbReference>
<dbReference type="Pfam" id="PF01981">
    <property type="entry name" value="PTH2"/>
    <property type="match status" value="1"/>
</dbReference>
<dbReference type="EC" id="3.1.1.29" evidence="1"/>
<evidence type="ECO:0000256" key="3">
    <source>
        <dbReference type="ARBA" id="ARBA00038050"/>
    </source>
</evidence>
<comment type="catalytic activity">
    <reaction evidence="4">
        <text>an N-acyl-L-alpha-aminoacyl-tRNA + H2O = an N-acyl-L-amino acid + a tRNA + H(+)</text>
        <dbReference type="Rhea" id="RHEA:54448"/>
        <dbReference type="Rhea" id="RHEA-COMP:10123"/>
        <dbReference type="Rhea" id="RHEA-COMP:13883"/>
        <dbReference type="ChEBI" id="CHEBI:15377"/>
        <dbReference type="ChEBI" id="CHEBI:15378"/>
        <dbReference type="ChEBI" id="CHEBI:59874"/>
        <dbReference type="ChEBI" id="CHEBI:78442"/>
        <dbReference type="ChEBI" id="CHEBI:138191"/>
        <dbReference type="EC" id="3.1.1.29"/>
    </reaction>
</comment>
<dbReference type="InterPro" id="IPR002833">
    <property type="entry name" value="PTH2"/>
</dbReference>
<evidence type="ECO:0000313" key="7">
    <source>
        <dbReference type="EMBL" id="KAJ8311985.1"/>
    </source>
</evidence>
<comment type="caution">
    <text evidence="7">The sequence shown here is derived from an EMBL/GenBank/DDBJ whole genome shotgun (WGS) entry which is preliminary data.</text>
</comment>
<feature type="region of interest" description="Disordered" evidence="5">
    <location>
        <begin position="37"/>
        <end position="56"/>
    </location>
</feature>
<dbReference type="NCBIfam" id="TIGR00283">
    <property type="entry name" value="arch_pth2"/>
    <property type="match status" value="1"/>
</dbReference>
<dbReference type="EMBL" id="JARBDR010000440">
    <property type="protein sequence ID" value="KAJ8311985.1"/>
    <property type="molecule type" value="Genomic_DNA"/>
</dbReference>
<evidence type="ECO:0000256" key="5">
    <source>
        <dbReference type="SAM" id="MobiDB-lite"/>
    </source>
</evidence>
<gene>
    <name evidence="7" type="ORF">KUTeg_009358</name>
</gene>
<keyword evidence="6" id="KW-0812">Transmembrane</keyword>
<evidence type="ECO:0000256" key="2">
    <source>
        <dbReference type="ARBA" id="ARBA00022801"/>
    </source>
</evidence>
<evidence type="ECO:0000256" key="4">
    <source>
        <dbReference type="ARBA" id="ARBA00048707"/>
    </source>
</evidence>
<keyword evidence="6" id="KW-1133">Transmembrane helix</keyword>
<dbReference type="SUPFAM" id="SSF102462">
    <property type="entry name" value="Peptidyl-tRNA hydrolase II"/>
    <property type="match status" value="1"/>
</dbReference>
<evidence type="ECO:0000256" key="1">
    <source>
        <dbReference type="ARBA" id="ARBA00013260"/>
    </source>
</evidence>
<sequence>MNKDMMNTITTLFLGVGVGVFVGWFVRGRLSRNFSRLSRGSTKKNGSEGDEAGECSADSGEYKLVLVVNNELKMGKGKVAAQCAHAAVSAVHRLSLKDPDMLYQWHICGQPKVVVKTESAQSLRQLADKARSLGLAASIIRDAGRTQIAPGSQTVLGVGPGPEQLVNEVTGHLKLF</sequence>
<comment type="similarity">
    <text evidence="3">Belongs to the PTH2 family.</text>
</comment>
<name>A0ABQ9F8P4_TEGGR</name>
<dbReference type="PANTHER" id="PTHR12649:SF11">
    <property type="entry name" value="PEPTIDYL-TRNA HYDROLASE 2, MITOCHONDRIAL"/>
    <property type="match status" value="1"/>
</dbReference>
<dbReference type="Proteomes" id="UP001217089">
    <property type="component" value="Unassembled WGS sequence"/>
</dbReference>
<dbReference type="PANTHER" id="PTHR12649">
    <property type="entry name" value="PEPTIDYL-TRNA HYDROLASE 2"/>
    <property type="match status" value="1"/>
</dbReference>
<keyword evidence="6" id="KW-0472">Membrane</keyword>
<dbReference type="InterPro" id="IPR023476">
    <property type="entry name" value="Pep_tRNA_hydro_II_dom_sf"/>
</dbReference>
<accession>A0ABQ9F8P4</accession>
<evidence type="ECO:0000256" key="6">
    <source>
        <dbReference type="SAM" id="Phobius"/>
    </source>
</evidence>
<reference evidence="7 8" key="1">
    <citation type="submission" date="2022-12" db="EMBL/GenBank/DDBJ databases">
        <title>Chromosome-level genome of Tegillarca granosa.</title>
        <authorList>
            <person name="Kim J."/>
        </authorList>
    </citation>
    <scope>NUCLEOTIDE SEQUENCE [LARGE SCALE GENOMIC DNA]</scope>
    <source>
        <strain evidence="7">Teg-2019</strain>
        <tissue evidence="7">Adductor muscle</tissue>
    </source>
</reference>